<organism evidence="2 3">
    <name type="scientific">Limnoglobus roseus</name>
    <dbReference type="NCBI Taxonomy" id="2598579"/>
    <lineage>
        <taxon>Bacteria</taxon>
        <taxon>Pseudomonadati</taxon>
        <taxon>Planctomycetota</taxon>
        <taxon>Planctomycetia</taxon>
        <taxon>Gemmatales</taxon>
        <taxon>Gemmataceae</taxon>
        <taxon>Limnoglobus</taxon>
    </lineage>
</organism>
<protein>
    <recommendedName>
        <fullName evidence="4">NodB homology domain-containing protein</fullName>
    </recommendedName>
</protein>
<dbReference type="OrthoDB" id="2649545at2"/>
<dbReference type="InterPro" id="IPR011330">
    <property type="entry name" value="Glyco_hydro/deAcase_b/a-brl"/>
</dbReference>
<keyword evidence="3" id="KW-1185">Reference proteome</keyword>
<accession>A0A5C1A8D4</accession>
<dbReference type="RefSeq" id="WP_149108370.1">
    <property type="nucleotide sequence ID" value="NZ_CP042425.1"/>
</dbReference>
<evidence type="ECO:0000256" key="1">
    <source>
        <dbReference type="SAM" id="SignalP"/>
    </source>
</evidence>
<dbReference type="KEGG" id="lrs:PX52LOC_00248"/>
<feature type="signal peptide" evidence="1">
    <location>
        <begin position="1"/>
        <end position="20"/>
    </location>
</feature>
<evidence type="ECO:0000313" key="3">
    <source>
        <dbReference type="Proteomes" id="UP000324974"/>
    </source>
</evidence>
<dbReference type="Proteomes" id="UP000324974">
    <property type="component" value="Chromosome"/>
</dbReference>
<dbReference type="AlphaFoldDB" id="A0A5C1A8D4"/>
<proteinExistence type="predicted"/>
<sequence length="491" mass="54215">MVRLILALIASLSFSVGASAQTVYVILWFDTEDYVLPASDDAALKVAEWLTKEGVPATFKVVGEKARTLEKRGRQDVIDALKKHEIGYHSNFHSVPPTPAQYLSQLGWDEGVAEFDRREKPGYNDVKRLFGQSPTCYGQPGSSWGPQSFGALRKWKTPVYLDAGRHVGLDGKPHYFGGVLTLYHLTHTLRSDLGGEKDLAKAEEKFVEARKQLLAEGGGIVSTYYHPCEFVHKQFWDGANFSKGANPPREKWQLPLAKTDAESRLAYETFFGYVRFMKRFPDVKFITASQAREVYYRDPSVGRSFTAQEIKSIAAAVGDEINFQKLDDLTLAPSEILQLLNSYLVEKAAGQNPKAVALGPTPFGPTSSPPAMAKAVTTDASQFTRTAADVADAIRTQGRVPGTVWLGSTGVTPEAYLSALARVVMALADGKGVPESIELTPTKLACGKYVVDDDPRLWNWVIFPPDFRAPAMMELARRQAWTIKPAVLHNR</sequence>
<evidence type="ECO:0000313" key="2">
    <source>
        <dbReference type="EMBL" id="QEL13394.1"/>
    </source>
</evidence>
<reference evidence="3" key="1">
    <citation type="submission" date="2019-08" db="EMBL/GenBank/DDBJ databases">
        <title>Limnoglobus roseus gen. nov., sp. nov., a novel freshwater planctomycete with a giant genome from the family Gemmataceae.</title>
        <authorList>
            <person name="Kulichevskaya I.S."/>
            <person name="Naumoff D.G."/>
            <person name="Miroshnikov K."/>
            <person name="Ivanova A."/>
            <person name="Philippov D.A."/>
            <person name="Hakobyan A."/>
            <person name="Rijpstra I.C."/>
            <person name="Sinninghe Damste J.S."/>
            <person name="Liesack W."/>
            <person name="Dedysh S.N."/>
        </authorList>
    </citation>
    <scope>NUCLEOTIDE SEQUENCE [LARGE SCALE GENOMIC DNA]</scope>
    <source>
        <strain evidence="3">PX52</strain>
    </source>
</reference>
<evidence type="ECO:0008006" key="4">
    <source>
        <dbReference type="Google" id="ProtNLM"/>
    </source>
</evidence>
<dbReference type="EMBL" id="CP042425">
    <property type="protein sequence ID" value="QEL13394.1"/>
    <property type="molecule type" value="Genomic_DNA"/>
</dbReference>
<keyword evidence="1" id="KW-0732">Signal</keyword>
<dbReference type="SUPFAM" id="SSF88713">
    <property type="entry name" value="Glycoside hydrolase/deacetylase"/>
    <property type="match status" value="1"/>
</dbReference>
<name>A0A5C1A8D4_9BACT</name>
<gene>
    <name evidence="2" type="ORF">PX52LOC_00248</name>
</gene>
<dbReference type="GO" id="GO:0005975">
    <property type="term" value="P:carbohydrate metabolic process"/>
    <property type="evidence" value="ECO:0007669"/>
    <property type="project" value="InterPro"/>
</dbReference>
<feature type="chain" id="PRO_5022683490" description="NodB homology domain-containing protein" evidence="1">
    <location>
        <begin position="21"/>
        <end position="491"/>
    </location>
</feature>
<dbReference type="Gene3D" id="3.20.20.370">
    <property type="entry name" value="Glycoside hydrolase/deacetylase"/>
    <property type="match status" value="1"/>
</dbReference>